<sequence>MIPFLKILIINFLFCKKSIIAVQLALSTCFKTVQDTIKVLRTSLIKLLLT</sequence>
<evidence type="ECO:0000313" key="1">
    <source>
        <dbReference type="EMBL" id="AHH04184.1"/>
    </source>
</evidence>
<proteinExistence type="predicted"/>
<accession>W5SAQ7</accession>
<dbReference type="AlphaFoldDB" id="W5SAQ7"/>
<gene>
    <name evidence="1" type="ORF">BHY_1233</name>
</gene>
<geneLocation type="plasmid" evidence="1">
    <name>unnamed</name>
</geneLocation>
<dbReference type="EMBL" id="CP004160">
    <property type="protein sequence ID" value="AHH04184.1"/>
    <property type="molecule type" value="Genomic_DNA"/>
</dbReference>
<protein>
    <submittedName>
        <fullName evidence="1">Uncharacterized protein</fullName>
    </submittedName>
</protein>
<name>W5SAQ7_9SPIR</name>
<keyword evidence="1" id="KW-0614">Plasmid</keyword>
<reference evidence="1" key="1">
    <citation type="submission" date="2013-02" db="EMBL/GenBank/DDBJ databases">
        <title>Comparative genomics of Borrelia species.</title>
        <authorList>
            <person name="Schwan T.G."/>
            <person name="Raffel S.J."/>
            <person name="Porcella S.F."/>
        </authorList>
    </citation>
    <scope>NUCLEOTIDE SEQUENCE</scope>
    <source>
        <strain evidence="1">YOR</strain>
        <plasmid evidence="1">unnamed</plasmid>
    </source>
</reference>
<dbReference type="HOGENOM" id="CLU_3115192_0_0_12"/>
<organism evidence="1">
    <name type="scientific">Borrelia nietonii YOR</name>
    <dbReference type="NCBI Taxonomy" id="1293576"/>
    <lineage>
        <taxon>Bacteria</taxon>
        <taxon>Pseudomonadati</taxon>
        <taxon>Spirochaetota</taxon>
        <taxon>Spirochaetia</taxon>
        <taxon>Spirochaetales</taxon>
        <taxon>Borreliaceae</taxon>
        <taxon>Borrelia</taxon>
        <taxon>Borrelia nietonii</taxon>
    </lineage>
</organism>